<dbReference type="AlphaFoldDB" id="A0AAD7K550"/>
<dbReference type="Gene3D" id="3.50.50.60">
    <property type="entry name" value="FAD/NAD(P)-binding domain"/>
    <property type="match status" value="1"/>
</dbReference>
<dbReference type="Proteomes" id="UP001215280">
    <property type="component" value="Unassembled WGS sequence"/>
</dbReference>
<dbReference type="InterPro" id="IPR002938">
    <property type="entry name" value="FAD-bd"/>
</dbReference>
<evidence type="ECO:0000313" key="8">
    <source>
        <dbReference type="Proteomes" id="UP001215280"/>
    </source>
</evidence>
<proteinExistence type="predicted"/>
<feature type="domain" description="FAD-binding" evidence="6">
    <location>
        <begin position="5"/>
        <end position="68"/>
    </location>
</feature>
<dbReference type="GO" id="GO:0071949">
    <property type="term" value="F:FAD binding"/>
    <property type="evidence" value="ECO:0007669"/>
    <property type="project" value="InterPro"/>
</dbReference>
<evidence type="ECO:0000256" key="1">
    <source>
        <dbReference type="ARBA" id="ARBA00001974"/>
    </source>
</evidence>
<dbReference type="Pfam" id="PF01494">
    <property type="entry name" value="FAD_binding_3"/>
    <property type="match status" value="1"/>
</dbReference>
<organism evidence="7 8">
    <name type="scientific">Mycena maculata</name>
    <dbReference type="NCBI Taxonomy" id="230809"/>
    <lineage>
        <taxon>Eukaryota</taxon>
        <taxon>Fungi</taxon>
        <taxon>Dikarya</taxon>
        <taxon>Basidiomycota</taxon>
        <taxon>Agaricomycotina</taxon>
        <taxon>Agaricomycetes</taxon>
        <taxon>Agaricomycetidae</taxon>
        <taxon>Agaricales</taxon>
        <taxon>Marasmiineae</taxon>
        <taxon>Mycenaceae</taxon>
        <taxon>Mycena</taxon>
    </lineage>
</organism>
<dbReference type="GO" id="GO:0016709">
    <property type="term" value="F:oxidoreductase activity, acting on paired donors, with incorporation or reduction of molecular oxygen, NAD(P)H as one donor, and incorporation of one atom of oxygen"/>
    <property type="evidence" value="ECO:0007669"/>
    <property type="project" value="UniProtKB-ARBA"/>
</dbReference>
<evidence type="ECO:0000256" key="4">
    <source>
        <dbReference type="ARBA" id="ARBA00023002"/>
    </source>
</evidence>
<evidence type="ECO:0000256" key="2">
    <source>
        <dbReference type="ARBA" id="ARBA00022630"/>
    </source>
</evidence>
<keyword evidence="4" id="KW-0560">Oxidoreductase</keyword>
<comment type="caution">
    <text evidence="7">The sequence shown here is derived from an EMBL/GenBank/DDBJ whole genome shotgun (WGS) entry which is preliminary data.</text>
</comment>
<sequence>MSQPSVLIAGAGPAGLILAFFLRKSGVPVRIIDKERMHRIGSRGAGIMPRTLEMYATLGVLDDILAGAGTMVPTAVYDPGELVPKAMVPLITYQEPTPNVPHVRINDMD</sequence>
<comment type="cofactor">
    <cofactor evidence="1">
        <name>FAD</name>
        <dbReference type="ChEBI" id="CHEBI:57692"/>
    </cofactor>
</comment>
<feature type="transmembrane region" description="Helical" evidence="5">
    <location>
        <begin position="6"/>
        <end position="22"/>
    </location>
</feature>
<evidence type="ECO:0000313" key="7">
    <source>
        <dbReference type="EMBL" id="KAJ7776892.1"/>
    </source>
</evidence>
<keyword evidence="5" id="KW-0472">Membrane</keyword>
<keyword evidence="8" id="KW-1185">Reference proteome</keyword>
<protein>
    <submittedName>
        <fullName evidence="7">FAD binding domain-containing protein</fullName>
    </submittedName>
</protein>
<dbReference type="InterPro" id="IPR036188">
    <property type="entry name" value="FAD/NAD-bd_sf"/>
</dbReference>
<keyword evidence="2" id="KW-0285">Flavoprotein</keyword>
<name>A0AAD7K550_9AGAR</name>
<dbReference type="SUPFAM" id="SSF51905">
    <property type="entry name" value="FAD/NAD(P)-binding domain"/>
    <property type="match status" value="1"/>
</dbReference>
<keyword evidence="5" id="KW-1133">Transmembrane helix</keyword>
<evidence type="ECO:0000256" key="3">
    <source>
        <dbReference type="ARBA" id="ARBA00022827"/>
    </source>
</evidence>
<dbReference type="EMBL" id="JARJLG010000011">
    <property type="protein sequence ID" value="KAJ7776892.1"/>
    <property type="molecule type" value="Genomic_DNA"/>
</dbReference>
<reference evidence="7" key="1">
    <citation type="submission" date="2023-03" db="EMBL/GenBank/DDBJ databases">
        <title>Massive genome expansion in bonnet fungi (Mycena s.s.) driven by repeated elements and novel gene families across ecological guilds.</title>
        <authorList>
            <consortium name="Lawrence Berkeley National Laboratory"/>
            <person name="Harder C.B."/>
            <person name="Miyauchi S."/>
            <person name="Viragh M."/>
            <person name="Kuo A."/>
            <person name="Thoen E."/>
            <person name="Andreopoulos B."/>
            <person name="Lu D."/>
            <person name="Skrede I."/>
            <person name="Drula E."/>
            <person name="Henrissat B."/>
            <person name="Morin E."/>
            <person name="Kohler A."/>
            <person name="Barry K."/>
            <person name="LaButti K."/>
            <person name="Morin E."/>
            <person name="Salamov A."/>
            <person name="Lipzen A."/>
            <person name="Mereny Z."/>
            <person name="Hegedus B."/>
            <person name="Baldrian P."/>
            <person name="Stursova M."/>
            <person name="Weitz H."/>
            <person name="Taylor A."/>
            <person name="Grigoriev I.V."/>
            <person name="Nagy L.G."/>
            <person name="Martin F."/>
            <person name="Kauserud H."/>
        </authorList>
    </citation>
    <scope>NUCLEOTIDE SEQUENCE</scope>
    <source>
        <strain evidence="7">CBHHK188m</strain>
    </source>
</reference>
<keyword evidence="5" id="KW-0812">Transmembrane</keyword>
<dbReference type="PANTHER" id="PTHR43004:SF19">
    <property type="entry name" value="BINDING MONOOXYGENASE, PUTATIVE (JCVI)-RELATED"/>
    <property type="match status" value="1"/>
</dbReference>
<gene>
    <name evidence="7" type="ORF">DFH07DRAFT_798111</name>
</gene>
<evidence type="ECO:0000256" key="5">
    <source>
        <dbReference type="SAM" id="Phobius"/>
    </source>
</evidence>
<accession>A0AAD7K550</accession>
<dbReference type="InterPro" id="IPR050641">
    <property type="entry name" value="RIFMO-like"/>
</dbReference>
<evidence type="ECO:0000259" key="6">
    <source>
        <dbReference type="Pfam" id="PF01494"/>
    </source>
</evidence>
<keyword evidence="3" id="KW-0274">FAD</keyword>
<dbReference type="PANTHER" id="PTHR43004">
    <property type="entry name" value="TRK SYSTEM POTASSIUM UPTAKE PROTEIN"/>
    <property type="match status" value="1"/>
</dbReference>